<keyword evidence="3" id="KW-0614">Plasmid</keyword>
<dbReference type="InterPro" id="IPR001387">
    <property type="entry name" value="Cro/C1-type_HTH"/>
</dbReference>
<gene>
    <name evidence="3" type="ORF">Strvi_0003</name>
</gene>
<sequence>MTTTEPAAEREAPVADGESEDGEIVVTLDEVLKQRGMSLGELSRQTGITDKNLGELKNGKKKAVWWSTLAAVCRVLDCQPGDLIVYRPVAAKSAPAQESASEE</sequence>
<feature type="region of interest" description="Disordered" evidence="1">
    <location>
        <begin position="1"/>
        <end position="20"/>
    </location>
</feature>
<name>G2PHD4_STRV4</name>
<dbReference type="KEGG" id="svl:Strvi_0003"/>
<dbReference type="Gene3D" id="1.10.260.40">
    <property type="entry name" value="lambda repressor-like DNA-binding domains"/>
    <property type="match status" value="1"/>
</dbReference>
<dbReference type="CDD" id="cd00093">
    <property type="entry name" value="HTH_XRE"/>
    <property type="match status" value="1"/>
</dbReference>
<reference evidence="3" key="1">
    <citation type="submission" date="2011-08" db="EMBL/GenBank/DDBJ databases">
        <title>Complete sequence of plasmid 2 of Streptomyces violaceusniger Tu 4113.</title>
        <authorList>
            <consortium name="US DOE Joint Genome Institute"/>
            <person name="Lucas S."/>
            <person name="Han J."/>
            <person name="Lapidus A."/>
            <person name="Cheng J.-F."/>
            <person name="Goodwin L."/>
            <person name="Pitluck S."/>
            <person name="Peters L."/>
            <person name="Ivanova N."/>
            <person name="Daligault H."/>
            <person name="Detter J.C."/>
            <person name="Han C."/>
            <person name="Tapia R."/>
            <person name="Land M."/>
            <person name="Hauser L."/>
            <person name="Kyrpides N."/>
            <person name="Ivanova N."/>
            <person name="Pagani I."/>
            <person name="Hagen A."/>
            <person name="Katz L."/>
            <person name="Fiedler H.-P."/>
            <person name="Keasling J."/>
            <person name="Fortman J."/>
            <person name="Woyke T."/>
        </authorList>
    </citation>
    <scope>NUCLEOTIDE SEQUENCE [LARGE SCALE GENOMIC DNA]</scope>
    <source>
        <strain evidence="3">Tu 4113</strain>
        <plasmid evidence="3">pSTRVI02</plasmid>
    </source>
</reference>
<keyword evidence="4" id="KW-1185">Reference proteome</keyword>
<protein>
    <submittedName>
        <fullName evidence="3">Transcriptional regulator, XRE family</fullName>
    </submittedName>
</protein>
<dbReference type="PROSITE" id="PS50943">
    <property type="entry name" value="HTH_CROC1"/>
    <property type="match status" value="1"/>
</dbReference>
<dbReference type="PANTHER" id="PTHR37301">
    <property type="entry name" value="DNA-BINDING PROTEIN-RELATED"/>
    <property type="match status" value="1"/>
</dbReference>
<proteinExistence type="predicted"/>
<dbReference type="PANTHER" id="PTHR37301:SF1">
    <property type="entry name" value="DNA-BINDING PROTEIN"/>
    <property type="match status" value="1"/>
</dbReference>
<evidence type="ECO:0000259" key="2">
    <source>
        <dbReference type="PROSITE" id="PS50943"/>
    </source>
</evidence>
<dbReference type="HOGENOM" id="CLU_066192_31_8_11"/>
<evidence type="ECO:0000313" key="4">
    <source>
        <dbReference type="Proteomes" id="UP000008703"/>
    </source>
</evidence>
<organism evidence="3 4">
    <name type="scientific">Streptomyces violaceusniger (strain Tu 4113)</name>
    <dbReference type="NCBI Taxonomy" id="653045"/>
    <lineage>
        <taxon>Bacteria</taxon>
        <taxon>Bacillati</taxon>
        <taxon>Actinomycetota</taxon>
        <taxon>Actinomycetes</taxon>
        <taxon>Kitasatosporales</taxon>
        <taxon>Streptomycetaceae</taxon>
        <taxon>Streptomyces</taxon>
        <taxon>Streptomyces violaceusniger group</taxon>
    </lineage>
</organism>
<accession>G2PHD4</accession>
<dbReference type="Pfam" id="PF13443">
    <property type="entry name" value="HTH_26"/>
    <property type="match status" value="1"/>
</dbReference>
<dbReference type="GO" id="GO:0003677">
    <property type="term" value="F:DNA binding"/>
    <property type="evidence" value="ECO:0007669"/>
    <property type="project" value="InterPro"/>
</dbReference>
<dbReference type="RefSeq" id="WP_014043715.1">
    <property type="nucleotide sequence ID" value="NC_015952.1"/>
</dbReference>
<dbReference type="InterPro" id="IPR010982">
    <property type="entry name" value="Lambda_DNA-bd_dom_sf"/>
</dbReference>
<dbReference type="SMART" id="SM00530">
    <property type="entry name" value="HTH_XRE"/>
    <property type="match status" value="1"/>
</dbReference>
<geneLocation type="plasmid" evidence="3 4">
    <name>pSTRVI02</name>
</geneLocation>
<evidence type="ECO:0000313" key="3">
    <source>
        <dbReference type="EMBL" id="AEM88780.1"/>
    </source>
</evidence>
<evidence type="ECO:0000256" key="1">
    <source>
        <dbReference type="SAM" id="MobiDB-lite"/>
    </source>
</evidence>
<dbReference type="AlphaFoldDB" id="G2PHD4"/>
<dbReference type="EMBL" id="CP002996">
    <property type="protein sequence ID" value="AEM88780.1"/>
    <property type="molecule type" value="Genomic_DNA"/>
</dbReference>
<dbReference type="eggNOG" id="COG3655">
    <property type="taxonomic scope" value="Bacteria"/>
</dbReference>
<feature type="domain" description="HTH cro/C1-type" evidence="2">
    <location>
        <begin position="28"/>
        <end position="83"/>
    </location>
</feature>
<dbReference type="Proteomes" id="UP000008703">
    <property type="component" value="Plasmid pSTRVI02"/>
</dbReference>
<dbReference type="SUPFAM" id="SSF47413">
    <property type="entry name" value="lambda repressor-like DNA-binding domains"/>
    <property type="match status" value="1"/>
</dbReference>